<sequence length="50" mass="5968">MFGPIRRFARALSVPSIQDREMAYLNGAHDRVDLEYRQREIDSGLFRRTR</sequence>
<evidence type="ECO:0000313" key="2">
    <source>
        <dbReference type="Proteomes" id="UP000186894"/>
    </source>
</evidence>
<dbReference type="Proteomes" id="UP000186894">
    <property type="component" value="Unassembled WGS sequence"/>
</dbReference>
<name>A0A1Q8ZMI7_9HYPH</name>
<proteinExistence type="predicted"/>
<accession>A0A1Q8ZMI7</accession>
<dbReference type="RefSeq" id="WP_075640412.1">
    <property type="nucleotide sequence ID" value="NZ_MKIM01000028.1"/>
</dbReference>
<gene>
    <name evidence="1" type="ORF">BJF95_19275</name>
</gene>
<reference evidence="1 2" key="1">
    <citation type="submission" date="2016-09" db="EMBL/GenBank/DDBJ databases">
        <title>Rhizobium oryziradicis sp. nov., isolated from the root of rice.</title>
        <authorList>
            <person name="Zhao J."/>
            <person name="Zhang X."/>
        </authorList>
    </citation>
    <scope>NUCLEOTIDE SEQUENCE [LARGE SCALE GENOMIC DNA]</scope>
    <source>
        <strain evidence="1 2">N19</strain>
    </source>
</reference>
<keyword evidence="2" id="KW-1185">Reference proteome</keyword>
<organism evidence="1 2">
    <name type="scientific">Rhizobium oryziradicis</name>
    <dbReference type="NCBI Taxonomy" id="1867956"/>
    <lineage>
        <taxon>Bacteria</taxon>
        <taxon>Pseudomonadati</taxon>
        <taxon>Pseudomonadota</taxon>
        <taxon>Alphaproteobacteria</taxon>
        <taxon>Hyphomicrobiales</taxon>
        <taxon>Rhizobiaceae</taxon>
        <taxon>Rhizobium/Agrobacterium group</taxon>
        <taxon>Rhizobium</taxon>
    </lineage>
</organism>
<comment type="caution">
    <text evidence="1">The sequence shown here is derived from an EMBL/GenBank/DDBJ whole genome shotgun (WGS) entry which is preliminary data.</text>
</comment>
<dbReference type="AlphaFoldDB" id="A0A1Q8ZMI7"/>
<protein>
    <submittedName>
        <fullName evidence="1">DUF3563 domain-containing protein</fullName>
    </submittedName>
</protein>
<dbReference type="EMBL" id="MKIM01000028">
    <property type="protein sequence ID" value="OLP43082.1"/>
    <property type="molecule type" value="Genomic_DNA"/>
</dbReference>
<dbReference type="OrthoDB" id="8451584at2"/>
<evidence type="ECO:0000313" key="1">
    <source>
        <dbReference type="EMBL" id="OLP43082.1"/>
    </source>
</evidence>